<name>A0A1C6SG15_9ACTN</name>
<dbReference type="STRING" id="145857.GA0070616_3664"/>
<dbReference type="Pfam" id="PF20060">
    <property type="entry name" value="DUF6459"/>
    <property type="match status" value="1"/>
</dbReference>
<dbReference type="InterPro" id="IPR045596">
    <property type="entry name" value="DUF6459"/>
</dbReference>
<dbReference type="AlphaFoldDB" id="A0A1C6SG15"/>
<dbReference type="EMBL" id="FMHT01000003">
    <property type="protein sequence ID" value="SCL28288.1"/>
    <property type="molecule type" value="Genomic_DNA"/>
</dbReference>
<protein>
    <recommendedName>
        <fullName evidence="4">Alanine, arginine and proline rich protein</fullName>
    </recommendedName>
</protein>
<accession>A0A1C6SG15</accession>
<proteinExistence type="predicted"/>
<feature type="compositionally biased region" description="Low complexity" evidence="1">
    <location>
        <begin position="70"/>
        <end position="81"/>
    </location>
</feature>
<organism evidence="2 3">
    <name type="scientific">Micromonospora nigra</name>
    <dbReference type="NCBI Taxonomy" id="145857"/>
    <lineage>
        <taxon>Bacteria</taxon>
        <taxon>Bacillati</taxon>
        <taxon>Actinomycetota</taxon>
        <taxon>Actinomycetes</taxon>
        <taxon>Micromonosporales</taxon>
        <taxon>Micromonosporaceae</taxon>
        <taxon>Micromonospora</taxon>
    </lineage>
</organism>
<keyword evidence="3" id="KW-1185">Reference proteome</keyword>
<evidence type="ECO:0000313" key="3">
    <source>
        <dbReference type="Proteomes" id="UP000199699"/>
    </source>
</evidence>
<reference evidence="2 3" key="1">
    <citation type="submission" date="2016-06" db="EMBL/GenBank/DDBJ databases">
        <authorList>
            <person name="Kjaerup R.B."/>
            <person name="Dalgaard T.S."/>
            <person name="Juul-Madsen H.R."/>
        </authorList>
    </citation>
    <scope>NUCLEOTIDE SEQUENCE [LARGE SCALE GENOMIC DNA]</scope>
    <source>
        <strain evidence="2 3">DSM 43818</strain>
    </source>
</reference>
<dbReference type="RefSeq" id="WP_091083907.1">
    <property type="nucleotide sequence ID" value="NZ_FMHT01000003.1"/>
</dbReference>
<evidence type="ECO:0008006" key="4">
    <source>
        <dbReference type="Google" id="ProtNLM"/>
    </source>
</evidence>
<gene>
    <name evidence="2" type="ORF">GA0070616_3664</name>
</gene>
<feature type="region of interest" description="Disordered" evidence="1">
    <location>
        <begin position="1"/>
        <end position="81"/>
    </location>
</feature>
<evidence type="ECO:0000256" key="1">
    <source>
        <dbReference type="SAM" id="MobiDB-lite"/>
    </source>
</evidence>
<dbReference type="Proteomes" id="UP000199699">
    <property type="component" value="Unassembled WGS sequence"/>
</dbReference>
<dbReference type="OrthoDB" id="3483459at2"/>
<evidence type="ECO:0000313" key="2">
    <source>
        <dbReference type="EMBL" id="SCL28288.1"/>
    </source>
</evidence>
<sequence>MSDPRRPGPSRPPVRIRPAPSCEPPCTDEDPSNWPGHAQLALDLFAGQRHDRPPDRRHRAAPLPRRPGQPTRLPPDALTTATPTTTRVAHRFVATWLEVLNGYRPPGQLRPLLDPTRAADLLAELARATSRVGAPRRRSTRPGVHLRRLRVCEPHARAVEAAAVLAGPAGLTWAVALRLEQRRGTWLCTALQVL</sequence>